<evidence type="ECO:0000259" key="9">
    <source>
        <dbReference type="PROSITE" id="PS51384"/>
    </source>
</evidence>
<comment type="caution">
    <text evidence="10">The sequence shown here is derived from an EMBL/GenBank/DDBJ whole genome shotgun (WGS) entry which is preliminary data.</text>
</comment>
<dbReference type="InterPro" id="IPR017927">
    <property type="entry name" value="FAD-bd_FR_type"/>
</dbReference>
<dbReference type="EC" id="1.18.1.2" evidence="3"/>
<evidence type="ECO:0000256" key="6">
    <source>
        <dbReference type="ARBA" id="ARBA00022857"/>
    </source>
</evidence>
<evidence type="ECO:0000256" key="4">
    <source>
        <dbReference type="ARBA" id="ARBA00022630"/>
    </source>
</evidence>
<evidence type="ECO:0000256" key="1">
    <source>
        <dbReference type="ARBA" id="ARBA00001974"/>
    </source>
</evidence>
<sequence length="157" mass="17178">MSVQQTVRSKIPVQPLELENAKETPLNLYKPKEPYTATIVSVERLVGPNAPGETCHIVIDHAGNVPYWEGQSYGVIPPGENPKKPGSPHNVRLYSIASTRYGDSFDGKTASLCVRRAVYYDAETGKEDPSKKGVCSNFLCDSKPGDKILLTGIFARL</sequence>
<feature type="domain" description="FAD-binding FR-type" evidence="9">
    <location>
        <begin position="32"/>
        <end position="157"/>
    </location>
</feature>
<evidence type="ECO:0000256" key="3">
    <source>
        <dbReference type="ARBA" id="ARBA00013223"/>
    </source>
</evidence>
<name>A0A427AC17_ENSVE</name>
<dbReference type="GO" id="GO:0004324">
    <property type="term" value="F:ferredoxin-NADP+ reductase activity"/>
    <property type="evidence" value="ECO:0007669"/>
    <property type="project" value="UniProtKB-EC"/>
</dbReference>
<dbReference type="AlphaFoldDB" id="A0A427AC17"/>
<dbReference type="PRINTS" id="PR00371">
    <property type="entry name" value="FPNCR"/>
</dbReference>
<comment type="cofactor">
    <cofactor evidence="1">
        <name>FAD</name>
        <dbReference type="ChEBI" id="CHEBI:57692"/>
    </cofactor>
</comment>
<dbReference type="EMBL" id="AMZH03002986">
    <property type="protein sequence ID" value="RRT73787.1"/>
    <property type="molecule type" value="Genomic_DNA"/>
</dbReference>
<evidence type="ECO:0000256" key="5">
    <source>
        <dbReference type="ARBA" id="ARBA00022827"/>
    </source>
</evidence>
<proteinExistence type="inferred from homology"/>
<gene>
    <name evidence="10" type="ORF">B296_00010827</name>
</gene>
<keyword evidence="5" id="KW-0274">FAD</keyword>
<dbReference type="PANTHER" id="PTHR43314">
    <property type="match status" value="1"/>
</dbReference>
<accession>A0A427AC17</accession>
<evidence type="ECO:0000256" key="8">
    <source>
        <dbReference type="ARBA" id="ARBA00047776"/>
    </source>
</evidence>
<comment type="catalytic activity">
    <reaction evidence="8">
        <text>2 reduced [2Fe-2S]-[ferredoxin] + NADP(+) + H(+) = 2 oxidized [2Fe-2S]-[ferredoxin] + NADPH</text>
        <dbReference type="Rhea" id="RHEA:20125"/>
        <dbReference type="Rhea" id="RHEA-COMP:10000"/>
        <dbReference type="Rhea" id="RHEA-COMP:10001"/>
        <dbReference type="ChEBI" id="CHEBI:15378"/>
        <dbReference type="ChEBI" id="CHEBI:33737"/>
        <dbReference type="ChEBI" id="CHEBI:33738"/>
        <dbReference type="ChEBI" id="CHEBI:57783"/>
        <dbReference type="ChEBI" id="CHEBI:58349"/>
        <dbReference type="EC" id="1.18.1.2"/>
    </reaction>
</comment>
<protein>
    <recommendedName>
        <fullName evidence="3">ferredoxin--NADP(+) reductase</fullName>
        <ecNumber evidence="3">1.18.1.2</ecNumber>
    </recommendedName>
</protein>
<keyword evidence="4" id="KW-0285">Flavoprotein</keyword>
<dbReference type="Gene3D" id="2.40.30.10">
    <property type="entry name" value="Translation factors"/>
    <property type="match status" value="1"/>
</dbReference>
<evidence type="ECO:0000313" key="10">
    <source>
        <dbReference type="EMBL" id="RRT73787.1"/>
    </source>
</evidence>
<evidence type="ECO:0000313" key="11">
    <source>
        <dbReference type="Proteomes" id="UP000287651"/>
    </source>
</evidence>
<evidence type="ECO:0000256" key="2">
    <source>
        <dbReference type="ARBA" id="ARBA00008312"/>
    </source>
</evidence>
<comment type="similarity">
    <text evidence="2">Belongs to the ferredoxin--NADP reductase type 1 family.</text>
</comment>
<keyword evidence="7" id="KW-0560">Oxidoreductase</keyword>
<dbReference type="InterPro" id="IPR017938">
    <property type="entry name" value="Riboflavin_synthase-like_b-brl"/>
</dbReference>
<dbReference type="FunFam" id="2.40.30.10:FF:000048">
    <property type="entry name" value="Ferredoxin--NADP reductase, chloroplastic"/>
    <property type="match status" value="1"/>
</dbReference>
<reference evidence="10 11" key="1">
    <citation type="journal article" date="2014" name="Agronomy (Basel)">
        <title>A Draft Genome Sequence for Ensete ventricosum, the Drought-Tolerant Tree Against Hunger.</title>
        <authorList>
            <person name="Harrison J."/>
            <person name="Moore K.A."/>
            <person name="Paszkiewicz K."/>
            <person name="Jones T."/>
            <person name="Grant M."/>
            <person name="Ambacheew D."/>
            <person name="Muzemil S."/>
            <person name="Studholme D.J."/>
        </authorList>
    </citation>
    <scope>NUCLEOTIDE SEQUENCE [LARGE SCALE GENOMIC DNA]</scope>
</reference>
<evidence type="ECO:0000256" key="7">
    <source>
        <dbReference type="ARBA" id="ARBA00023002"/>
    </source>
</evidence>
<organism evidence="10 11">
    <name type="scientific">Ensete ventricosum</name>
    <name type="common">Abyssinian banana</name>
    <name type="synonym">Musa ensete</name>
    <dbReference type="NCBI Taxonomy" id="4639"/>
    <lineage>
        <taxon>Eukaryota</taxon>
        <taxon>Viridiplantae</taxon>
        <taxon>Streptophyta</taxon>
        <taxon>Embryophyta</taxon>
        <taxon>Tracheophyta</taxon>
        <taxon>Spermatophyta</taxon>
        <taxon>Magnoliopsida</taxon>
        <taxon>Liliopsida</taxon>
        <taxon>Zingiberales</taxon>
        <taxon>Musaceae</taxon>
        <taxon>Ensete</taxon>
    </lineage>
</organism>
<dbReference type="InterPro" id="IPR015701">
    <property type="entry name" value="FNR"/>
</dbReference>
<dbReference type="Proteomes" id="UP000287651">
    <property type="component" value="Unassembled WGS sequence"/>
</dbReference>
<dbReference type="InterPro" id="IPR001709">
    <property type="entry name" value="Flavoprot_Pyr_Nucl_cyt_Rdtase"/>
</dbReference>
<dbReference type="PROSITE" id="PS51384">
    <property type="entry name" value="FAD_FR"/>
    <property type="match status" value="1"/>
</dbReference>
<dbReference type="SUPFAM" id="SSF63380">
    <property type="entry name" value="Riboflavin synthase domain-like"/>
    <property type="match status" value="1"/>
</dbReference>
<keyword evidence="6" id="KW-0521">NADP</keyword>